<keyword evidence="3" id="KW-1185">Reference proteome</keyword>
<dbReference type="PANTHER" id="PTHR36978:SF4">
    <property type="entry name" value="P-LOOP CONTAINING NUCLEOSIDE TRIPHOSPHATE HYDROLASE PROTEIN"/>
    <property type="match status" value="1"/>
</dbReference>
<dbReference type="InterPro" id="IPR027417">
    <property type="entry name" value="P-loop_NTPase"/>
</dbReference>
<dbReference type="RefSeq" id="XP_033598101.1">
    <property type="nucleotide sequence ID" value="XM_033744498.1"/>
</dbReference>
<organism evidence="2 3">
    <name type="scientific">Pseudovirgaria hyperparasitica</name>
    <dbReference type="NCBI Taxonomy" id="470096"/>
    <lineage>
        <taxon>Eukaryota</taxon>
        <taxon>Fungi</taxon>
        <taxon>Dikarya</taxon>
        <taxon>Ascomycota</taxon>
        <taxon>Pezizomycotina</taxon>
        <taxon>Dothideomycetes</taxon>
        <taxon>Dothideomycetes incertae sedis</taxon>
        <taxon>Acrospermales</taxon>
        <taxon>Acrospermaceae</taxon>
        <taxon>Pseudovirgaria</taxon>
    </lineage>
</organism>
<dbReference type="Pfam" id="PF17784">
    <property type="entry name" value="Sulfotransfer_4"/>
    <property type="match status" value="1"/>
</dbReference>
<dbReference type="SUPFAM" id="SSF52540">
    <property type="entry name" value="P-loop containing nucleoside triphosphate hydrolases"/>
    <property type="match status" value="1"/>
</dbReference>
<dbReference type="AlphaFoldDB" id="A0A6A6W140"/>
<dbReference type="InterPro" id="IPR040632">
    <property type="entry name" value="Sulfotransfer_4"/>
</dbReference>
<dbReference type="Gene3D" id="3.40.50.300">
    <property type="entry name" value="P-loop containing nucleotide triphosphate hydrolases"/>
    <property type="match status" value="1"/>
</dbReference>
<accession>A0A6A6W140</accession>
<evidence type="ECO:0000313" key="3">
    <source>
        <dbReference type="Proteomes" id="UP000799437"/>
    </source>
</evidence>
<gene>
    <name evidence="2" type="ORF">EJ05DRAFT_478619</name>
</gene>
<dbReference type="OrthoDB" id="408152at2759"/>
<dbReference type="PANTHER" id="PTHR36978">
    <property type="entry name" value="P-LOOP CONTAINING NUCLEOTIDE TRIPHOSPHATE HYDROLASE"/>
    <property type="match status" value="1"/>
</dbReference>
<feature type="compositionally biased region" description="Polar residues" evidence="1">
    <location>
        <begin position="11"/>
        <end position="22"/>
    </location>
</feature>
<reference evidence="2" key="1">
    <citation type="journal article" date="2020" name="Stud. Mycol.">
        <title>101 Dothideomycetes genomes: a test case for predicting lifestyles and emergence of pathogens.</title>
        <authorList>
            <person name="Haridas S."/>
            <person name="Albert R."/>
            <person name="Binder M."/>
            <person name="Bloem J."/>
            <person name="Labutti K."/>
            <person name="Salamov A."/>
            <person name="Andreopoulos B."/>
            <person name="Baker S."/>
            <person name="Barry K."/>
            <person name="Bills G."/>
            <person name="Bluhm B."/>
            <person name="Cannon C."/>
            <person name="Castanera R."/>
            <person name="Culley D."/>
            <person name="Daum C."/>
            <person name="Ezra D."/>
            <person name="Gonzalez J."/>
            <person name="Henrissat B."/>
            <person name="Kuo A."/>
            <person name="Liang C."/>
            <person name="Lipzen A."/>
            <person name="Lutzoni F."/>
            <person name="Magnuson J."/>
            <person name="Mondo S."/>
            <person name="Nolan M."/>
            <person name="Ohm R."/>
            <person name="Pangilinan J."/>
            <person name="Park H.-J."/>
            <person name="Ramirez L."/>
            <person name="Alfaro M."/>
            <person name="Sun H."/>
            <person name="Tritt A."/>
            <person name="Yoshinaga Y."/>
            <person name="Zwiers L.-H."/>
            <person name="Turgeon B."/>
            <person name="Goodwin S."/>
            <person name="Spatafora J."/>
            <person name="Crous P."/>
            <person name="Grigoriev I."/>
        </authorList>
    </citation>
    <scope>NUCLEOTIDE SEQUENCE</scope>
    <source>
        <strain evidence="2">CBS 121739</strain>
    </source>
</reference>
<evidence type="ECO:0008006" key="4">
    <source>
        <dbReference type="Google" id="ProtNLM"/>
    </source>
</evidence>
<protein>
    <recommendedName>
        <fullName evidence="4">NAD dependent epimerase/dehydratase</fullName>
    </recommendedName>
</protein>
<dbReference type="Proteomes" id="UP000799437">
    <property type="component" value="Unassembled WGS sequence"/>
</dbReference>
<evidence type="ECO:0000313" key="2">
    <source>
        <dbReference type="EMBL" id="KAF2755650.1"/>
    </source>
</evidence>
<sequence length="284" mass="31802">MGAPDADPTLTIPSITQPNPRSTPKPGLIIIHAGLYRTGTASMAAAYRILGLHAHHGLDDVPGNNWLGIEHAAEATFPHIATSPRPKYTRADWDKLFGAYDVVTDLASVFVPEMIAAYPEAKVVVVQREFDSWWESFASEVLSHFRRPEAWIVGVATWWLLGDRAIKCMSKLIPGFFGVAHSRDVDIDIARTKYDEYYRFVRERVPKENRLEYKMGDGWEPLCAFLGKDVPKGVAFPRINDRIEHAKGSNERLAEVMSDLWKVGGPVLVGILATGGYFVWKRLL</sequence>
<proteinExistence type="predicted"/>
<evidence type="ECO:0000256" key="1">
    <source>
        <dbReference type="SAM" id="MobiDB-lite"/>
    </source>
</evidence>
<feature type="region of interest" description="Disordered" evidence="1">
    <location>
        <begin position="1"/>
        <end position="23"/>
    </location>
</feature>
<dbReference type="EMBL" id="ML996577">
    <property type="protein sequence ID" value="KAF2755650.1"/>
    <property type="molecule type" value="Genomic_DNA"/>
</dbReference>
<name>A0A6A6W140_9PEZI</name>
<dbReference type="GeneID" id="54485552"/>